<feature type="compositionally biased region" description="Polar residues" evidence="1">
    <location>
        <begin position="1"/>
        <end position="12"/>
    </location>
</feature>
<organism evidence="2 3">
    <name type="scientific">Marinobacter santoriniensis NKSG1</name>
    <dbReference type="NCBI Taxonomy" id="1288826"/>
    <lineage>
        <taxon>Bacteria</taxon>
        <taxon>Pseudomonadati</taxon>
        <taxon>Pseudomonadota</taxon>
        <taxon>Gammaproteobacteria</taxon>
        <taxon>Pseudomonadales</taxon>
        <taxon>Marinobacteraceae</taxon>
        <taxon>Marinobacter</taxon>
    </lineage>
</organism>
<dbReference type="AlphaFoldDB" id="M7D727"/>
<keyword evidence="3" id="KW-1185">Reference proteome</keyword>
<evidence type="ECO:0000313" key="2">
    <source>
        <dbReference type="EMBL" id="EMP56528.1"/>
    </source>
</evidence>
<gene>
    <name evidence="2" type="ORF">MSNKSG1_04316</name>
</gene>
<comment type="caution">
    <text evidence="2">The sequence shown here is derived from an EMBL/GenBank/DDBJ whole genome shotgun (WGS) entry which is preliminary data.</text>
</comment>
<dbReference type="EMBL" id="APAT01000013">
    <property type="protein sequence ID" value="EMP56528.1"/>
    <property type="molecule type" value="Genomic_DNA"/>
</dbReference>
<dbReference type="NCBIfam" id="NF033657">
    <property type="entry name" value="choice_anch_F"/>
    <property type="match status" value="1"/>
</dbReference>
<protein>
    <submittedName>
        <fullName evidence="2">Uncharacterized protein</fullName>
    </submittedName>
</protein>
<evidence type="ECO:0000256" key="1">
    <source>
        <dbReference type="SAM" id="MobiDB-lite"/>
    </source>
</evidence>
<feature type="region of interest" description="Disordered" evidence="1">
    <location>
        <begin position="1"/>
        <end position="24"/>
    </location>
</feature>
<feature type="region of interest" description="Disordered" evidence="1">
    <location>
        <begin position="138"/>
        <end position="159"/>
    </location>
</feature>
<dbReference type="NCBIfam" id="NF033191">
    <property type="entry name" value="JDVT-CTERM"/>
    <property type="match status" value="1"/>
</dbReference>
<sequence length="389" mass="40774">MGNDFVPSTASDGLTFPRTNDDSSKLSVGSLGKYPGGLFGGSKVEGLPFFSTSIAEFVESNATDLDSDMIETNGTIPTPYSDLFGNWRTLQKVPTGWFFDHDGNPANDSILLAWNDGTASAPDWKTYEKVFNSGVTFDLDNDPSTPETPATAWDPNNGDFDPTVAGDVMPLVETLDEGDPEGAVTDAISLSGTAASTLYNGNFKVLIEGQAVTIDSFADWANTPLTVVDSSNGNALYATWYPDEGEDGMYQLASDSSWVSLSDMNAEISSSGGTLVRKAGYVQGPVEDLANVNINTTVSVANTSAWPTCTSDGTATHCTFTLRVTGLNDSVAQPTIPATPVAAAAPSEGRGTTFGCTAGKPGAPFDPVLPGMALMAMAGLWARKRFAKA</sequence>
<name>M7D727_9GAMM</name>
<proteinExistence type="predicted"/>
<dbReference type="PATRIC" id="fig|1288826.3.peg.833"/>
<reference evidence="2 3" key="1">
    <citation type="journal article" date="2013" name="Genome Announc.">
        <title>Genome Sequence of Hydrothermal Arsenic-Respiring Bacterium Marinobacter santoriniensis NKSG1T.</title>
        <authorList>
            <person name="Handley K.M."/>
            <person name="Upton M."/>
            <person name="Beatson S.A."/>
            <person name="Hery M."/>
            <person name="Lloyd J.R."/>
        </authorList>
    </citation>
    <scope>NUCLEOTIDE SEQUENCE [LARGE SCALE GENOMIC DNA]</scope>
    <source>
        <strain evidence="2 3">NKSG1</strain>
    </source>
</reference>
<accession>M7D727</accession>
<evidence type="ECO:0000313" key="3">
    <source>
        <dbReference type="Proteomes" id="UP000011960"/>
    </source>
</evidence>
<dbReference type="Proteomes" id="UP000011960">
    <property type="component" value="Unassembled WGS sequence"/>
</dbReference>
<dbReference type="STRING" id="1288826.MSNKSG1_04316"/>